<accession>A0A1I8PJT2</accession>
<dbReference type="OrthoDB" id="547031at2759"/>
<reference evidence="11" key="1">
    <citation type="submission" date="2020-05" db="UniProtKB">
        <authorList>
            <consortium name="EnsemblMetazoa"/>
        </authorList>
    </citation>
    <scope>IDENTIFICATION</scope>
    <source>
        <strain evidence="11">USDA</strain>
    </source>
</reference>
<feature type="compositionally biased region" description="Acidic residues" evidence="9">
    <location>
        <begin position="189"/>
        <end position="205"/>
    </location>
</feature>
<evidence type="ECO:0000256" key="3">
    <source>
        <dbReference type="ARBA" id="ARBA00008726"/>
    </source>
</evidence>
<dbReference type="GO" id="GO:0005737">
    <property type="term" value="C:cytoplasm"/>
    <property type="evidence" value="ECO:0007669"/>
    <property type="project" value="UniProtKB-SubCell"/>
</dbReference>
<evidence type="ECO:0000313" key="11">
    <source>
        <dbReference type="EnsemblMetazoa" id="SCAU008713-PA"/>
    </source>
</evidence>
<dbReference type="AlphaFoldDB" id="A0A1I8PJT2"/>
<dbReference type="VEuPathDB" id="VectorBase:SCAU008713"/>
<keyword evidence="12" id="KW-1185">Reference proteome</keyword>
<dbReference type="GO" id="GO:0008380">
    <property type="term" value="P:RNA splicing"/>
    <property type="evidence" value="ECO:0007669"/>
    <property type="project" value="UniProtKB-KW"/>
</dbReference>
<evidence type="ECO:0000256" key="5">
    <source>
        <dbReference type="ARBA" id="ARBA00022664"/>
    </source>
</evidence>
<keyword evidence="4" id="KW-0963">Cytoplasm</keyword>
<organism evidence="11 12">
    <name type="scientific">Stomoxys calcitrans</name>
    <name type="common">Stable fly</name>
    <name type="synonym">Conops calcitrans</name>
    <dbReference type="NCBI Taxonomy" id="35570"/>
    <lineage>
        <taxon>Eukaryota</taxon>
        <taxon>Metazoa</taxon>
        <taxon>Ecdysozoa</taxon>
        <taxon>Arthropoda</taxon>
        <taxon>Hexapoda</taxon>
        <taxon>Insecta</taxon>
        <taxon>Pterygota</taxon>
        <taxon>Neoptera</taxon>
        <taxon>Endopterygota</taxon>
        <taxon>Diptera</taxon>
        <taxon>Brachycera</taxon>
        <taxon>Muscomorpha</taxon>
        <taxon>Muscoidea</taxon>
        <taxon>Muscidae</taxon>
        <taxon>Stomoxys</taxon>
    </lineage>
</organism>
<comment type="similarity">
    <text evidence="3">Belongs to the SDE2 family.</text>
</comment>
<dbReference type="EnsemblMetazoa" id="SCAU008713-RA">
    <property type="protein sequence ID" value="SCAU008713-PA"/>
    <property type="gene ID" value="SCAU008713"/>
</dbReference>
<evidence type="ECO:0000256" key="7">
    <source>
        <dbReference type="ARBA" id="ARBA00023242"/>
    </source>
</evidence>
<dbReference type="KEGG" id="scac:106089313"/>
<feature type="domain" description="SDE2-like" evidence="10">
    <location>
        <begin position="53"/>
        <end position="150"/>
    </location>
</feature>
<dbReference type="InterPro" id="IPR053822">
    <property type="entry name" value="SDE2-like_dom"/>
</dbReference>
<keyword evidence="8" id="KW-0131">Cell cycle</keyword>
<evidence type="ECO:0000256" key="1">
    <source>
        <dbReference type="ARBA" id="ARBA00004123"/>
    </source>
</evidence>
<dbReference type="Pfam" id="PF22782">
    <property type="entry name" value="SDE2"/>
    <property type="match status" value="1"/>
</dbReference>
<evidence type="ECO:0000256" key="9">
    <source>
        <dbReference type="SAM" id="MobiDB-lite"/>
    </source>
</evidence>
<dbReference type="InterPro" id="IPR051421">
    <property type="entry name" value="RNA_Proc_DNA_Dmg_Regulator"/>
</dbReference>
<feature type="compositionally biased region" description="Low complexity" evidence="9">
    <location>
        <begin position="232"/>
        <end position="250"/>
    </location>
</feature>
<dbReference type="PANTHER" id="PTHR12786">
    <property type="entry name" value="SPLICING FACTOR SF3A-RELATED"/>
    <property type="match status" value="1"/>
</dbReference>
<evidence type="ECO:0000259" key="10">
    <source>
        <dbReference type="Pfam" id="PF22782"/>
    </source>
</evidence>
<evidence type="ECO:0000313" key="12">
    <source>
        <dbReference type="Proteomes" id="UP000095300"/>
    </source>
</evidence>
<dbReference type="GO" id="GO:0006397">
    <property type="term" value="P:mRNA processing"/>
    <property type="evidence" value="ECO:0007669"/>
    <property type="project" value="UniProtKB-KW"/>
</dbReference>
<evidence type="ECO:0000256" key="8">
    <source>
        <dbReference type="ARBA" id="ARBA00023306"/>
    </source>
</evidence>
<proteinExistence type="inferred from homology"/>
<sequence>MESLAITYQDLISYLIKTKSLVPESFYLEQNGKRLQSDPTEDVPVYIRFRLLGGKGGFGSMLRAIGAQIEKTTNREACRDLSGRRLRDINEEKRLKAWLDKQGEREREAEERKKRKIEKLLAVPKHEFKDKEYEEARSKLTEKVCDAVEEGFKKAATSGPKDNLKRKHEPSTSQQAAAKAKAKKPALWIDDDLSGDSEDSSDDDDNNSHKVPKKRNESNPPVPNDANEKPATTTETSPGEETTSSSDSESLSVVSK</sequence>
<keyword evidence="7" id="KW-0539">Nucleus</keyword>
<dbReference type="STRING" id="35570.A0A1I8PJT2"/>
<protein>
    <recommendedName>
        <fullName evidence="10">SDE2-like domain-containing protein</fullName>
    </recommendedName>
</protein>
<evidence type="ECO:0000256" key="2">
    <source>
        <dbReference type="ARBA" id="ARBA00004496"/>
    </source>
</evidence>
<dbReference type="PANTHER" id="PTHR12786:SF1">
    <property type="entry name" value="SPLICING REGULATOR SDE2"/>
    <property type="match status" value="1"/>
</dbReference>
<evidence type="ECO:0000256" key="6">
    <source>
        <dbReference type="ARBA" id="ARBA00023187"/>
    </source>
</evidence>
<dbReference type="Proteomes" id="UP000095300">
    <property type="component" value="Unassembled WGS sequence"/>
</dbReference>
<gene>
    <name evidence="11" type="primary">106089313</name>
</gene>
<evidence type="ECO:0000256" key="4">
    <source>
        <dbReference type="ARBA" id="ARBA00022490"/>
    </source>
</evidence>
<feature type="region of interest" description="Disordered" evidence="9">
    <location>
        <begin position="156"/>
        <end position="256"/>
    </location>
</feature>
<keyword evidence="5" id="KW-0507">mRNA processing</keyword>
<name>A0A1I8PJT2_STOCA</name>
<comment type="subcellular location">
    <subcellularLocation>
        <location evidence="2">Cytoplasm</location>
    </subcellularLocation>
    <subcellularLocation>
        <location evidence="1">Nucleus</location>
    </subcellularLocation>
</comment>
<keyword evidence="6" id="KW-0508">mRNA splicing</keyword>
<dbReference type="GO" id="GO:0005634">
    <property type="term" value="C:nucleus"/>
    <property type="evidence" value="ECO:0007669"/>
    <property type="project" value="UniProtKB-SubCell"/>
</dbReference>